<dbReference type="OrthoDB" id="1654797at2"/>
<evidence type="ECO:0000313" key="1">
    <source>
        <dbReference type="EMBL" id="EFW06686.1"/>
    </source>
</evidence>
<evidence type="ECO:0000313" key="2">
    <source>
        <dbReference type="Proteomes" id="UP000003157"/>
    </source>
</evidence>
<name>E7G635_9FIRM</name>
<sequence length="259" mass="29130">MDNIKIIFFDIDGTLIDMNRKCISENTLKTLIRLKQKKIILCIATGRSPLGLPHFDEIEFDAFLTFNGSYCFNKRESIFSNPILTTDVKQIIKNASSINRPVSIATKERLISNGKDNDLVQYHSFANLEVNIADDFEYVLNNQEIYQVLVGCCKKDYSELMKNVSHAKITAWWDRAVDIIPANGGKGVGINKILEYYHLDKSEALAFGDGNNDIEMLQSVGLGVAMENASDDLKAIADDTCGHVAEEGIYHYCIRHKLI</sequence>
<dbReference type="Gene3D" id="3.40.50.1000">
    <property type="entry name" value="HAD superfamily/HAD-like"/>
    <property type="match status" value="1"/>
</dbReference>
<comment type="caution">
    <text evidence="1">The sequence shown here is derived from an EMBL/GenBank/DDBJ whole genome shotgun (WGS) entry which is preliminary data.</text>
</comment>
<gene>
    <name evidence="1" type="ORF">HMPREF9488_00223</name>
</gene>
<dbReference type="Pfam" id="PF08282">
    <property type="entry name" value="Hydrolase_3"/>
    <property type="match status" value="1"/>
</dbReference>
<keyword evidence="2" id="KW-1185">Reference proteome</keyword>
<dbReference type="PANTHER" id="PTHR10000:SF25">
    <property type="entry name" value="PHOSPHATASE YKRA-RELATED"/>
    <property type="match status" value="1"/>
</dbReference>
<dbReference type="GO" id="GO:0005829">
    <property type="term" value="C:cytosol"/>
    <property type="evidence" value="ECO:0007669"/>
    <property type="project" value="TreeGrafter"/>
</dbReference>
<dbReference type="InterPro" id="IPR036412">
    <property type="entry name" value="HAD-like_sf"/>
</dbReference>
<dbReference type="STRING" id="100884.GCA_000269565_01477"/>
<dbReference type="EMBL" id="ADKX01000001">
    <property type="protein sequence ID" value="EFW06686.1"/>
    <property type="molecule type" value="Genomic_DNA"/>
</dbReference>
<dbReference type="SFLD" id="SFLDG01140">
    <property type="entry name" value="C2.B:_Phosphomannomutase_and_P"/>
    <property type="match status" value="1"/>
</dbReference>
<keyword evidence="1" id="KW-0378">Hydrolase</keyword>
<dbReference type="PROSITE" id="PS01229">
    <property type="entry name" value="COF_2"/>
    <property type="match status" value="1"/>
</dbReference>
<dbReference type="InterPro" id="IPR023214">
    <property type="entry name" value="HAD_sf"/>
</dbReference>
<protein>
    <submittedName>
        <fullName evidence="1">HAD superfamily hydrolase</fullName>
    </submittedName>
</protein>
<dbReference type="SUPFAM" id="SSF56784">
    <property type="entry name" value="HAD-like"/>
    <property type="match status" value="1"/>
</dbReference>
<dbReference type="Proteomes" id="UP000003157">
    <property type="component" value="Unassembled WGS sequence"/>
</dbReference>
<dbReference type="NCBIfam" id="TIGR01484">
    <property type="entry name" value="HAD-SF-IIB"/>
    <property type="match status" value="1"/>
</dbReference>
<dbReference type="eggNOG" id="COG0561">
    <property type="taxonomic scope" value="Bacteria"/>
</dbReference>
<dbReference type="AlphaFoldDB" id="E7G635"/>
<proteinExistence type="predicted"/>
<dbReference type="GO" id="GO:0000287">
    <property type="term" value="F:magnesium ion binding"/>
    <property type="evidence" value="ECO:0007669"/>
    <property type="project" value="TreeGrafter"/>
</dbReference>
<dbReference type="NCBIfam" id="TIGR00099">
    <property type="entry name" value="Cof-subfamily"/>
    <property type="match status" value="1"/>
</dbReference>
<accession>E7G635</accession>
<dbReference type="InterPro" id="IPR000150">
    <property type="entry name" value="Cof"/>
</dbReference>
<dbReference type="HOGENOM" id="CLU_044146_7_0_9"/>
<reference evidence="1 2" key="1">
    <citation type="submission" date="2010-12" db="EMBL/GenBank/DDBJ databases">
        <title>The Genome Sequence of Coprobacillus sp. strain 29_1.</title>
        <authorList>
            <consortium name="The Broad Institute Genome Sequencing Platform"/>
            <person name="Earl A."/>
            <person name="Ward D."/>
            <person name="Feldgarden M."/>
            <person name="Gevers D."/>
            <person name="Daigneault M."/>
            <person name="Sibley C.D."/>
            <person name="White A."/>
            <person name="Strauss J."/>
            <person name="Allen-Vercoe E."/>
            <person name="Young S.K."/>
            <person name="Zeng Q."/>
            <person name="Gargeya S."/>
            <person name="Fitzgerald M."/>
            <person name="Haas B."/>
            <person name="Abouelleil A."/>
            <person name="Alvarado L."/>
            <person name="Arachchi H.M."/>
            <person name="Berlin A."/>
            <person name="Brown A."/>
            <person name="Chapman S.B."/>
            <person name="Chen Z."/>
            <person name="Dunbar C."/>
            <person name="Freedman E."/>
            <person name="Gearin G."/>
            <person name="Gellesch M."/>
            <person name="Goldberg J."/>
            <person name="Griggs A."/>
            <person name="Gujja S."/>
            <person name="Heilman E."/>
            <person name="Heiman D."/>
            <person name="Howarth C."/>
            <person name="Larson L."/>
            <person name="Lui A."/>
            <person name="MacDonald P.J.P."/>
            <person name="Mehta T."/>
            <person name="Montmayeur A."/>
            <person name="Murphy C."/>
            <person name="Neiman D."/>
            <person name="Pearson M."/>
            <person name="Priest M."/>
            <person name="Roberts A."/>
            <person name="Saif S."/>
            <person name="Shea T."/>
            <person name="Shenoy N."/>
            <person name="Sisk P."/>
            <person name="Stolte C."/>
            <person name="Sykes S."/>
            <person name="White J."/>
            <person name="Yandava C."/>
            <person name="Nusbaum C."/>
            <person name="Birren B."/>
        </authorList>
    </citation>
    <scope>NUCLEOTIDE SEQUENCE [LARGE SCALE GENOMIC DNA]</scope>
    <source>
        <strain evidence="1 2">29_1</strain>
    </source>
</reference>
<dbReference type="InterPro" id="IPR006379">
    <property type="entry name" value="HAD-SF_hydro_IIB"/>
</dbReference>
<dbReference type="GO" id="GO:0016791">
    <property type="term" value="F:phosphatase activity"/>
    <property type="evidence" value="ECO:0007669"/>
    <property type="project" value="TreeGrafter"/>
</dbReference>
<dbReference type="SFLD" id="SFLDS00003">
    <property type="entry name" value="Haloacid_Dehalogenase"/>
    <property type="match status" value="1"/>
</dbReference>
<dbReference type="Gene3D" id="3.30.1240.10">
    <property type="match status" value="1"/>
</dbReference>
<organism evidence="1 2">
    <name type="scientific">Coprobacillus cateniformis</name>
    <dbReference type="NCBI Taxonomy" id="100884"/>
    <lineage>
        <taxon>Bacteria</taxon>
        <taxon>Bacillati</taxon>
        <taxon>Bacillota</taxon>
        <taxon>Erysipelotrichia</taxon>
        <taxon>Erysipelotrichales</taxon>
        <taxon>Coprobacillaceae</taxon>
        <taxon>Coprobacillus</taxon>
    </lineage>
</organism>
<dbReference type="PANTHER" id="PTHR10000">
    <property type="entry name" value="PHOSPHOSERINE PHOSPHATASE"/>
    <property type="match status" value="1"/>
</dbReference>